<gene>
    <name evidence="1" type="ORF">NDU88_004561</name>
</gene>
<evidence type="ECO:0000313" key="1">
    <source>
        <dbReference type="EMBL" id="KAJ1099460.1"/>
    </source>
</evidence>
<keyword evidence="2" id="KW-1185">Reference proteome</keyword>
<dbReference type="AlphaFoldDB" id="A0AAV7M9K8"/>
<comment type="caution">
    <text evidence="1">The sequence shown here is derived from an EMBL/GenBank/DDBJ whole genome shotgun (WGS) entry which is preliminary data.</text>
</comment>
<protein>
    <submittedName>
        <fullName evidence="1">Uncharacterized protein</fullName>
    </submittedName>
</protein>
<name>A0AAV7M9K8_PLEWA</name>
<dbReference type="Proteomes" id="UP001066276">
    <property type="component" value="Chromosome 10"/>
</dbReference>
<evidence type="ECO:0000313" key="2">
    <source>
        <dbReference type="Proteomes" id="UP001066276"/>
    </source>
</evidence>
<dbReference type="EMBL" id="JANPWB010000014">
    <property type="protein sequence ID" value="KAJ1099460.1"/>
    <property type="molecule type" value="Genomic_DNA"/>
</dbReference>
<organism evidence="1 2">
    <name type="scientific">Pleurodeles waltl</name>
    <name type="common">Iberian ribbed newt</name>
    <dbReference type="NCBI Taxonomy" id="8319"/>
    <lineage>
        <taxon>Eukaryota</taxon>
        <taxon>Metazoa</taxon>
        <taxon>Chordata</taxon>
        <taxon>Craniata</taxon>
        <taxon>Vertebrata</taxon>
        <taxon>Euteleostomi</taxon>
        <taxon>Amphibia</taxon>
        <taxon>Batrachia</taxon>
        <taxon>Caudata</taxon>
        <taxon>Salamandroidea</taxon>
        <taxon>Salamandridae</taxon>
        <taxon>Pleurodelinae</taxon>
        <taxon>Pleurodeles</taxon>
    </lineage>
</organism>
<proteinExistence type="predicted"/>
<reference evidence="1" key="1">
    <citation type="journal article" date="2022" name="bioRxiv">
        <title>Sequencing and chromosome-scale assembly of the giantPleurodeles waltlgenome.</title>
        <authorList>
            <person name="Brown T."/>
            <person name="Elewa A."/>
            <person name="Iarovenko S."/>
            <person name="Subramanian E."/>
            <person name="Araus A.J."/>
            <person name="Petzold A."/>
            <person name="Susuki M."/>
            <person name="Suzuki K.-i.T."/>
            <person name="Hayashi T."/>
            <person name="Toyoda A."/>
            <person name="Oliveira C."/>
            <person name="Osipova E."/>
            <person name="Leigh N.D."/>
            <person name="Simon A."/>
            <person name="Yun M.H."/>
        </authorList>
    </citation>
    <scope>NUCLEOTIDE SEQUENCE</scope>
    <source>
        <strain evidence="1">20211129_DDA</strain>
        <tissue evidence="1">Liver</tissue>
    </source>
</reference>
<sequence>MRVFSRLVMAQPKAKGFGWKEPRTMVGSVDVPLGPVPIRPDLYPSAPPVDTIKLTWGVVAANTAIHSPPMRLITSFYQKMDTVPSLRQVAKQPGQEEPAATQGCAPEEEDVGRELCSGSTEGAAAMRVDEDVKTSSLGPLSIEPTCQQTFEQPHKKKCLILKSQQSEMDSSMEESELMTWLQGRKEHEALLHGCLNRELMVLNDNMGGSERRGNATISMKVLLCSWTTHSLMYPVA</sequence>
<accession>A0AAV7M9K8</accession>